<feature type="compositionally biased region" description="Basic and acidic residues" evidence="1">
    <location>
        <begin position="311"/>
        <end position="323"/>
    </location>
</feature>
<dbReference type="PANTHER" id="PTHR35872:SF1">
    <property type="entry name" value="ALPHA-L-RHAMNOSIDASE C"/>
    <property type="match status" value="1"/>
</dbReference>
<feature type="transmembrane region" description="Helical" evidence="2">
    <location>
        <begin position="264"/>
        <end position="285"/>
    </location>
</feature>
<evidence type="ECO:0000256" key="3">
    <source>
        <dbReference type="SAM" id="SignalP"/>
    </source>
</evidence>
<sequence length="323" mass="36519">MAKSNSVVVWGAFLVLLLGNMVKLSDSATQKLWVEIASQVLNGFFTIANVPVHPKRFLGLVRGLRIWKKDRSIRMRFVATYLGLEATVRTDVATREEQALELLRMLDFYRCFPAYGRHRNQSPVHITMSQSLDASQVNESIKSPAPIPMPAALTTEQMNWIDEQHAALVQQQDRLQKAWPWYHYTVPAGIEPVDFFAPLPKTSSHVVHDTRMDGLILLRSLPSDIVTRPSRFCCIVGSFNLNSMIQEVLCGFMWGMNYHVRPSWVVGLGMVLGCMAAIVPSVMILRQERSVSIIRVAAVAVVEEEEEEKEEDKKKKEGMHDLA</sequence>
<evidence type="ECO:0000256" key="2">
    <source>
        <dbReference type="SAM" id="Phobius"/>
    </source>
</evidence>
<protein>
    <submittedName>
        <fullName evidence="4">Uncharacterized protein</fullName>
    </submittedName>
</protein>
<dbReference type="EMBL" id="JAAAJA010000549">
    <property type="protein sequence ID" value="KAG0252052.1"/>
    <property type="molecule type" value="Genomic_DNA"/>
</dbReference>
<accession>A0A9P6PSR6</accession>
<evidence type="ECO:0000313" key="4">
    <source>
        <dbReference type="EMBL" id="KAG0252052.1"/>
    </source>
</evidence>
<organism evidence="4 5">
    <name type="scientific">Mortierella polycephala</name>
    <dbReference type="NCBI Taxonomy" id="41804"/>
    <lineage>
        <taxon>Eukaryota</taxon>
        <taxon>Fungi</taxon>
        <taxon>Fungi incertae sedis</taxon>
        <taxon>Mucoromycota</taxon>
        <taxon>Mortierellomycotina</taxon>
        <taxon>Mortierellomycetes</taxon>
        <taxon>Mortierellales</taxon>
        <taxon>Mortierellaceae</taxon>
        <taxon>Mortierella</taxon>
    </lineage>
</organism>
<dbReference type="InterPro" id="IPR021369">
    <property type="entry name" value="DUF2985"/>
</dbReference>
<dbReference type="OrthoDB" id="10261556at2759"/>
<dbReference type="AlphaFoldDB" id="A0A9P6PSR6"/>
<feature type="chain" id="PRO_5040279861" evidence="3">
    <location>
        <begin position="28"/>
        <end position="323"/>
    </location>
</feature>
<proteinExistence type="predicted"/>
<keyword evidence="2" id="KW-0812">Transmembrane</keyword>
<feature type="region of interest" description="Disordered" evidence="1">
    <location>
        <begin position="304"/>
        <end position="323"/>
    </location>
</feature>
<name>A0A9P6PSR6_9FUNG</name>
<evidence type="ECO:0000256" key="1">
    <source>
        <dbReference type="SAM" id="MobiDB-lite"/>
    </source>
</evidence>
<gene>
    <name evidence="4" type="ORF">BG011_007228</name>
</gene>
<reference evidence="4" key="1">
    <citation type="journal article" date="2020" name="Fungal Divers.">
        <title>Resolving the Mortierellaceae phylogeny through synthesis of multi-gene phylogenetics and phylogenomics.</title>
        <authorList>
            <person name="Vandepol N."/>
            <person name="Liber J."/>
            <person name="Desiro A."/>
            <person name="Na H."/>
            <person name="Kennedy M."/>
            <person name="Barry K."/>
            <person name="Grigoriev I.V."/>
            <person name="Miller A.N."/>
            <person name="O'Donnell K."/>
            <person name="Stajich J.E."/>
            <person name="Bonito G."/>
        </authorList>
    </citation>
    <scope>NUCLEOTIDE SEQUENCE</scope>
    <source>
        <strain evidence="4">KOD948</strain>
    </source>
</reference>
<keyword evidence="2" id="KW-0472">Membrane</keyword>
<comment type="caution">
    <text evidence="4">The sequence shown here is derived from an EMBL/GenBank/DDBJ whole genome shotgun (WGS) entry which is preliminary data.</text>
</comment>
<keyword evidence="5" id="KW-1185">Reference proteome</keyword>
<feature type="signal peptide" evidence="3">
    <location>
        <begin position="1"/>
        <end position="27"/>
    </location>
</feature>
<dbReference type="Pfam" id="PF11204">
    <property type="entry name" value="DUF2985"/>
    <property type="match status" value="1"/>
</dbReference>
<evidence type="ECO:0000313" key="5">
    <source>
        <dbReference type="Proteomes" id="UP000726737"/>
    </source>
</evidence>
<keyword evidence="2" id="KW-1133">Transmembrane helix</keyword>
<dbReference type="PANTHER" id="PTHR35872">
    <property type="entry name" value="INTEGRAL MEMBRANE PROTEIN (AFU_ORTHOLOGUE AFUA_5G07110)"/>
    <property type="match status" value="1"/>
</dbReference>
<keyword evidence="3" id="KW-0732">Signal</keyword>
<dbReference type="Proteomes" id="UP000726737">
    <property type="component" value="Unassembled WGS sequence"/>
</dbReference>